<keyword evidence="3 5" id="KW-1133">Transmembrane helix</keyword>
<sequence>MSAIADSAVKTGRVAGKSNVLALVLCWLLLVFDGYDLIVYGTVQSTLLADPTFGLTKENAGTVGSMAFIGMMVGALFAGRLSDAFGRKRTMILVTIIFTLATLGCGLAPNATVFGAMRLLAGIGLGGLVPAVMALSAELVSNRWRAVVATAMMSGIPLGGSIAALIGIPILQNFDWRTMFYLPVIIGLLMIPAVLKWVPETLADKPATKAGDTEEAPKGGFGELLRQPYLLAALALVVGTAGTTFAWYGLGTWLPTLMEMKGYDLGSALTFSLALNLGAVAGSAITAWAGDRFTPMSAGAVAAALAAISLFVMMQGGVPVWVIYVLLIVAGVGTHGTQILLNATITKYFPAHLRGTAVGWSVGVGRIGAIMAPMVIGFLLSTSAGVDGAFIAFACGSVVSAALLFTLVFVMRPIRALARAAAGREELNV</sequence>
<proteinExistence type="predicted"/>
<dbReference type="EMBL" id="CP046455">
    <property type="protein sequence ID" value="QGU08450.1"/>
    <property type="molecule type" value="Genomic_DNA"/>
</dbReference>
<dbReference type="GO" id="GO:0005886">
    <property type="term" value="C:plasma membrane"/>
    <property type="evidence" value="ECO:0007669"/>
    <property type="project" value="UniProtKB-SubCell"/>
</dbReference>
<keyword evidence="8" id="KW-1185">Reference proteome</keyword>
<reference evidence="7 8" key="1">
    <citation type="submission" date="2019-11" db="EMBL/GenBank/DDBJ databases">
        <title>Complete genome sequence of Corynebacterium kalinowskii 1959, a novel Corynebacterium species isolated from soil of a small paddock in Vilsendorf, Germany.</title>
        <authorList>
            <person name="Schaffert L."/>
            <person name="Ruwe M."/>
            <person name="Milse J."/>
            <person name="Hanuschka K."/>
            <person name="Ortseifen V."/>
            <person name="Droste J."/>
            <person name="Brandt D."/>
            <person name="Schlueter L."/>
            <person name="Kutter Y."/>
            <person name="Vinke S."/>
            <person name="Viehoefer P."/>
            <person name="Jacob L."/>
            <person name="Luebke N.-C."/>
            <person name="Schulte-Berndt E."/>
            <person name="Hain C."/>
            <person name="Linder M."/>
            <person name="Schmidt P."/>
            <person name="Wollenschlaeger L."/>
            <person name="Luttermann T."/>
            <person name="Thieme E."/>
            <person name="Hassa J."/>
            <person name="Haak M."/>
            <person name="Wittchen M."/>
            <person name="Mentz A."/>
            <person name="Persicke M."/>
            <person name="Busche T."/>
            <person name="Ruckert C."/>
        </authorList>
    </citation>
    <scope>NUCLEOTIDE SEQUENCE [LARGE SCALE GENOMIC DNA]</scope>
    <source>
        <strain evidence="7 8">2039</strain>
    </source>
</reference>
<feature type="transmembrane region" description="Helical" evidence="5">
    <location>
        <begin position="388"/>
        <end position="410"/>
    </location>
</feature>
<dbReference type="KEGG" id="cok:COCCU_12750"/>
<dbReference type="InterPro" id="IPR020846">
    <property type="entry name" value="MFS_dom"/>
</dbReference>
<feature type="transmembrane region" description="Helical" evidence="5">
    <location>
        <begin position="228"/>
        <end position="248"/>
    </location>
</feature>
<feature type="transmembrane region" description="Helical" evidence="5">
    <location>
        <begin position="147"/>
        <end position="168"/>
    </location>
</feature>
<dbReference type="PANTHER" id="PTHR23508:SF10">
    <property type="entry name" value="CARBOXYLIC ACID TRANSPORTER PROTEIN HOMOLOG"/>
    <property type="match status" value="1"/>
</dbReference>
<accession>A0A6B8WEN7</accession>
<dbReference type="Proteomes" id="UP000424462">
    <property type="component" value="Chromosome"/>
</dbReference>
<evidence type="ECO:0000256" key="4">
    <source>
        <dbReference type="ARBA" id="ARBA00023136"/>
    </source>
</evidence>
<evidence type="ECO:0000259" key="6">
    <source>
        <dbReference type="PROSITE" id="PS50850"/>
    </source>
</evidence>
<gene>
    <name evidence="7" type="primary">pcaK7</name>
    <name evidence="7" type="ORF">COCCU_12750</name>
</gene>
<comment type="subcellular location">
    <subcellularLocation>
        <location evidence="1">Cell membrane</location>
        <topology evidence="1">Multi-pass membrane protein</topology>
    </subcellularLocation>
</comment>
<dbReference type="PANTHER" id="PTHR23508">
    <property type="entry name" value="CARBOXYLIC ACID TRANSPORTER PROTEIN HOMOLOG"/>
    <property type="match status" value="1"/>
</dbReference>
<feature type="transmembrane region" description="Helical" evidence="5">
    <location>
        <begin position="91"/>
        <end position="109"/>
    </location>
</feature>
<feature type="transmembrane region" description="Helical" evidence="5">
    <location>
        <begin position="115"/>
        <end position="135"/>
    </location>
</feature>
<evidence type="ECO:0000256" key="5">
    <source>
        <dbReference type="SAM" id="Phobius"/>
    </source>
</evidence>
<dbReference type="InterPro" id="IPR005829">
    <property type="entry name" value="Sugar_transporter_CS"/>
</dbReference>
<evidence type="ECO:0000256" key="3">
    <source>
        <dbReference type="ARBA" id="ARBA00022989"/>
    </source>
</evidence>
<dbReference type="RefSeq" id="WP_156232006.1">
    <property type="nucleotide sequence ID" value="NZ_CP046455.1"/>
</dbReference>
<dbReference type="PROSITE" id="PS00216">
    <property type="entry name" value="SUGAR_TRANSPORT_1"/>
    <property type="match status" value="1"/>
</dbReference>
<dbReference type="GO" id="GO:0046943">
    <property type="term" value="F:carboxylic acid transmembrane transporter activity"/>
    <property type="evidence" value="ECO:0007669"/>
    <property type="project" value="TreeGrafter"/>
</dbReference>
<evidence type="ECO:0000256" key="2">
    <source>
        <dbReference type="ARBA" id="ARBA00022692"/>
    </source>
</evidence>
<organism evidence="7 8">
    <name type="scientific">Corynebacterium occultum</name>
    <dbReference type="NCBI Taxonomy" id="2675219"/>
    <lineage>
        <taxon>Bacteria</taxon>
        <taxon>Bacillati</taxon>
        <taxon>Actinomycetota</taxon>
        <taxon>Actinomycetes</taxon>
        <taxon>Mycobacteriales</taxon>
        <taxon>Corynebacteriaceae</taxon>
        <taxon>Corynebacterium</taxon>
    </lineage>
</organism>
<dbReference type="Gene3D" id="1.20.1250.20">
    <property type="entry name" value="MFS general substrate transporter like domains"/>
    <property type="match status" value="1"/>
</dbReference>
<dbReference type="PROSITE" id="PS50850">
    <property type="entry name" value="MFS"/>
    <property type="match status" value="1"/>
</dbReference>
<evidence type="ECO:0000256" key="1">
    <source>
        <dbReference type="ARBA" id="ARBA00004651"/>
    </source>
</evidence>
<dbReference type="AlphaFoldDB" id="A0A6B8WEN7"/>
<feature type="transmembrane region" description="Helical" evidence="5">
    <location>
        <begin position="268"/>
        <end position="289"/>
    </location>
</feature>
<name>A0A6B8WEN7_9CORY</name>
<feature type="domain" description="Major facilitator superfamily (MFS) profile" evidence="6">
    <location>
        <begin position="22"/>
        <end position="412"/>
    </location>
</feature>
<feature type="transmembrane region" description="Helical" evidence="5">
    <location>
        <begin position="60"/>
        <end position="79"/>
    </location>
</feature>
<feature type="transmembrane region" description="Helical" evidence="5">
    <location>
        <begin position="296"/>
        <end position="315"/>
    </location>
</feature>
<evidence type="ECO:0000313" key="7">
    <source>
        <dbReference type="EMBL" id="QGU08450.1"/>
    </source>
</evidence>
<keyword evidence="2 5" id="KW-0812">Transmembrane</keyword>
<feature type="transmembrane region" description="Helical" evidence="5">
    <location>
        <begin position="357"/>
        <end position="382"/>
    </location>
</feature>
<protein>
    <submittedName>
        <fullName evidence="7">4-hydroxybenzoate transporter PcaK</fullName>
    </submittedName>
</protein>
<dbReference type="Pfam" id="PF07690">
    <property type="entry name" value="MFS_1"/>
    <property type="match status" value="1"/>
</dbReference>
<feature type="transmembrane region" description="Helical" evidence="5">
    <location>
        <begin position="180"/>
        <end position="198"/>
    </location>
</feature>
<feature type="transmembrane region" description="Helical" evidence="5">
    <location>
        <begin position="321"/>
        <end position="345"/>
    </location>
</feature>
<evidence type="ECO:0000313" key="8">
    <source>
        <dbReference type="Proteomes" id="UP000424462"/>
    </source>
</evidence>
<dbReference type="SUPFAM" id="SSF103473">
    <property type="entry name" value="MFS general substrate transporter"/>
    <property type="match status" value="1"/>
</dbReference>
<keyword evidence="4 5" id="KW-0472">Membrane</keyword>
<dbReference type="InterPro" id="IPR036259">
    <property type="entry name" value="MFS_trans_sf"/>
</dbReference>
<feature type="transmembrane region" description="Helical" evidence="5">
    <location>
        <begin position="20"/>
        <end position="40"/>
    </location>
</feature>
<dbReference type="PROSITE" id="PS00217">
    <property type="entry name" value="SUGAR_TRANSPORT_2"/>
    <property type="match status" value="1"/>
</dbReference>
<dbReference type="InterPro" id="IPR011701">
    <property type="entry name" value="MFS"/>
</dbReference>